<dbReference type="Proteomes" id="UP001165065">
    <property type="component" value="Unassembled WGS sequence"/>
</dbReference>
<reference evidence="2" key="1">
    <citation type="journal article" date="2023" name="Commun. Biol.">
        <title>Genome analysis of Parmales, the sister group of diatoms, reveals the evolutionary specialization of diatoms from phago-mixotrophs to photoautotrophs.</title>
        <authorList>
            <person name="Ban H."/>
            <person name="Sato S."/>
            <person name="Yoshikawa S."/>
            <person name="Yamada K."/>
            <person name="Nakamura Y."/>
            <person name="Ichinomiya M."/>
            <person name="Sato N."/>
            <person name="Blanc-Mathieu R."/>
            <person name="Endo H."/>
            <person name="Kuwata A."/>
            <person name="Ogata H."/>
        </authorList>
    </citation>
    <scope>NUCLEOTIDE SEQUENCE [LARGE SCALE GENOMIC DNA]</scope>
</reference>
<dbReference type="Pfam" id="PF11397">
    <property type="entry name" value="GlcNAc"/>
    <property type="match status" value="2"/>
</dbReference>
<protein>
    <submittedName>
        <fullName evidence="1">Uncharacterized protein</fullName>
    </submittedName>
</protein>
<proteinExistence type="predicted"/>
<dbReference type="AlphaFoldDB" id="A0A9W7L4D7"/>
<dbReference type="OrthoDB" id="76265at2759"/>
<keyword evidence="2" id="KW-1185">Reference proteome</keyword>
<organism evidence="1 2">
    <name type="scientific">Triparma columacea</name>
    <dbReference type="NCBI Taxonomy" id="722753"/>
    <lineage>
        <taxon>Eukaryota</taxon>
        <taxon>Sar</taxon>
        <taxon>Stramenopiles</taxon>
        <taxon>Ochrophyta</taxon>
        <taxon>Bolidophyceae</taxon>
        <taxon>Parmales</taxon>
        <taxon>Triparmaceae</taxon>
        <taxon>Triparma</taxon>
    </lineage>
</organism>
<dbReference type="PANTHER" id="PTHR34496:SF6">
    <property type="entry name" value="GLYCOSYLTRANSFERASE 2-LIKE DOMAIN-CONTAINING PROTEIN"/>
    <property type="match status" value="1"/>
</dbReference>
<comment type="caution">
    <text evidence="1">The sequence shown here is derived from an EMBL/GenBank/DDBJ whole genome shotgun (WGS) entry which is preliminary data.</text>
</comment>
<dbReference type="PANTHER" id="PTHR34496">
    <property type="entry name" value="GLCNAC TRANSFERASE-RELATED"/>
    <property type="match status" value="1"/>
</dbReference>
<evidence type="ECO:0000313" key="1">
    <source>
        <dbReference type="EMBL" id="GMI31374.1"/>
    </source>
</evidence>
<dbReference type="InterPro" id="IPR021067">
    <property type="entry name" value="Glycosyltransferase"/>
</dbReference>
<dbReference type="EMBL" id="BRYA01000739">
    <property type="protein sequence ID" value="GMI31374.1"/>
    <property type="molecule type" value="Genomic_DNA"/>
</dbReference>
<sequence>MKEAPTTYLGVDEKRWGKNTGWIKVDDTICVTTNDGNERCPHYNTQSDAESSLHSSPHSTPPIHLLIASYRDRLCPRTLHNAFSKAKYPNRLFIRIIEQRQPNSDLLDDQSCWDRYCEEYNKSCSQYSQNIYIHNVDSRSSKGPTDARSKLSSLILYDYLHPTSPILSPVSPTDYCMQTDSHMDFSPGFDTSLVEMHGRTKNDYAVLSTYVSPIENTDRNEVEVPLLCMVAFTATMRNWGTKACRNLRTPKLTNALWGAGLSFHRCHGELNVPYDPYLPHVFDGEEVSRGIRFFTFGYDTYAPDLVLVTHDYNGHQGNPVVHTWGGNKGENNNMLRGGEGKEEEGKGFLDEVNRVWDMVDIKGLQRVNLLMGINNSSPTVASKIRASRYGLGTKRTLTQALDFMGVDVVATHLSVKSEWK</sequence>
<evidence type="ECO:0000313" key="2">
    <source>
        <dbReference type="Proteomes" id="UP001165065"/>
    </source>
</evidence>
<accession>A0A9W7L4D7</accession>
<gene>
    <name evidence="1" type="ORF">TrCOL_g8481</name>
</gene>
<name>A0A9W7L4D7_9STRA</name>